<reference evidence="10" key="1">
    <citation type="journal article" date="2014" name="Int. J. Syst. Evol. Microbiol.">
        <title>Complete genome sequence of Corynebacterium casei LMG S-19264T (=DSM 44701T), isolated from a smear-ripened cheese.</title>
        <authorList>
            <consortium name="US DOE Joint Genome Institute (JGI-PGF)"/>
            <person name="Walter F."/>
            <person name="Albersmeier A."/>
            <person name="Kalinowski J."/>
            <person name="Ruckert C."/>
        </authorList>
    </citation>
    <scope>NUCLEOTIDE SEQUENCE</scope>
    <source>
        <strain evidence="10">JCM 3091</strain>
    </source>
</reference>
<evidence type="ECO:0000256" key="1">
    <source>
        <dbReference type="ARBA" id="ARBA00004651"/>
    </source>
</evidence>
<evidence type="ECO:0000256" key="8">
    <source>
        <dbReference type="SAM" id="MobiDB-lite"/>
    </source>
</evidence>
<protein>
    <recommendedName>
        <fullName evidence="7">TVP38/TMEM64 family membrane protein</fullName>
    </recommendedName>
</protein>
<feature type="transmembrane region" description="Helical" evidence="7">
    <location>
        <begin position="140"/>
        <end position="160"/>
    </location>
</feature>
<evidence type="ECO:0000256" key="4">
    <source>
        <dbReference type="ARBA" id="ARBA00022692"/>
    </source>
</evidence>
<gene>
    <name evidence="10" type="ORF">GCM10010124_18370</name>
</gene>
<comment type="caution">
    <text evidence="10">The sequence shown here is derived from an EMBL/GenBank/DDBJ whole genome shotgun (WGS) entry which is preliminary data.</text>
</comment>
<dbReference type="PANTHER" id="PTHR12677:SF59">
    <property type="entry name" value="GOLGI APPARATUS MEMBRANE PROTEIN TVP38-RELATED"/>
    <property type="match status" value="1"/>
</dbReference>
<feature type="transmembrane region" description="Helical" evidence="7">
    <location>
        <begin position="200"/>
        <end position="220"/>
    </location>
</feature>
<dbReference type="EMBL" id="BMQC01000005">
    <property type="protein sequence ID" value="GGK26100.1"/>
    <property type="molecule type" value="Genomic_DNA"/>
</dbReference>
<feature type="compositionally biased region" description="Low complexity" evidence="8">
    <location>
        <begin position="246"/>
        <end position="274"/>
    </location>
</feature>
<keyword evidence="5 7" id="KW-1133">Transmembrane helix</keyword>
<dbReference type="AlphaFoldDB" id="A0A8J3BPC5"/>
<dbReference type="RefSeq" id="WP_189113800.1">
    <property type="nucleotide sequence ID" value="NZ_BMQC01000005.1"/>
</dbReference>
<dbReference type="Proteomes" id="UP000662200">
    <property type="component" value="Unassembled WGS sequence"/>
</dbReference>
<keyword evidence="11" id="KW-1185">Reference proteome</keyword>
<evidence type="ECO:0000256" key="5">
    <source>
        <dbReference type="ARBA" id="ARBA00022989"/>
    </source>
</evidence>
<feature type="compositionally biased region" description="Low complexity" evidence="8">
    <location>
        <begin position="288"/>
        <end position="300"/>
    </location>
</feature>
<evidence type="ECO:0000313" key="10">
    <source>
        <dbReference type="EMBL" id="GGK26100.1"/>
    </source>
</evidence>
<dbReference type="InterPro" id="IPR015414">
    <property type="entry name" value="TMEM64"/>
</dbReference>
<feature type="region of interest" description="Disordered" evidence="8">
    <location>
        <begin position="231"/>
        <end position="300"/>
    </location>
</feature>
<comment type="similarity">
    <text evidence="2 7">Belongs to the TVP38/TMEM64 family.</text>
</comment>
<evidence type="ECO:0000313" key="11">
    <source>
        <dbReference type="Proteomes" id="UP000662200"/>
    </source>
</evidence>
<feature type="transmembrane region" description="Helical" evidence="7">
    <location>
        <begin position="27"/>
        <end position="46"/>
    </location>
</feature>
<dbReference type="GO" id="GO:0005886">
    <property type="term" value="C:plasma membrane"/>
    <property type="evidence" value="ECO:0007669"/>
    <property type="project" value="UniProtKB-SubCell"/>
</dbReference>
<evidence type="ECO:0000256" key="2">
    <source>
        <dbReference type="ARBA" id="ARBA00008640"/>
    </source>
</evidence>
<accession>A0A8J3BPC5</accession>
<dbReference type="Pfam" id="PF09335">
    <property type="entry name" value="VTT_dom"/>
    <property type="match status" value="1"/>
</dbReference>
<evidence type="ECO:0000256" key="7">
    <source>
        <dbReference type="RuleBase" id="RU366058"/>
    </source>
</evidence>
<comment type="subcellular location">
    <subcellularLocation>
        <location evidence="1 7">Cell membrane</location>
        <topology evidence="1 7">Multi-pass membrane protein</topology>
    </subcellularLocation>
</comment>
<feature type="transmembrane region" description="Helical" evidence="7">
    <location>
        <begin position="88"/>
        <end position="112"/>
    </location>
</feature>
<name>A0A8J3BPC5_9ACTN</name>
<evidence type="ECO:0000256" key="6">
    <source>
        <dbReference type="ARBA" id="ARBA00023136"/>
    </source>
</evidence>
<evidence type="ECO:0000256" key="3">
    <source>
        <dbReference type="ARBA" id="ARBA00022475"/>
    </source>
</evidence>
<dbReference type="InterPro" id="IPR032816">
    <property type="entry name" value="VTT_dom"/>
</dbReference>
<feature type="transmembrane region" description="Helical" evidence="7">
    <location>
        <begin position="58"/>
        <end position="76"/>
    </location>
</feature>
<keyword evidence="3 7" id="KW-1003">Cell membrane</keyword>
<feature type="domain" description="VTT" evidence="9">
    <location>
        <begin position="76"/>
        <end position="192"/>
    </location>
</feature>
<proteinExistence type="inferred from homology"/>
<dbReference type="PANTHER" id="PTHR12677">
    <property type="entry name" value="GOLGI APPARATUS MEMBRANE PROTEIN TVP38-RELATED"/>
    <property type="match status" value="1"/>
</dbReference>
<evidence type="ECO:0000259" key="9">
    <source>
        <dbReference type="Pfam" id="PF09335"/>
    </source>
</evidence>
<organism evidence="10 11">
    <name type="scientific">Pilimelia terevasa</name>
    <dbReference type="NCBI Taxonomy" id="53372"/>
    <lineage>
        <taxon>Bacteria</taxon>
        <taxon>Bacillati</taxon>
        <taxon>Actinomycetota</taxon>
        <taxon>Actinomycetes</taxon>
        <taxon>Micromonosporales</taxon>
        <taxon>Micromonosporaceae</taxon>
        <taxon>Pilimelia</taxon>
    </lineage>
</organism>
<keyword evidence="6 7" id="KW-0472">Membrane</keyword>
<feature type="transmembrane region" description="Helical" evidence="7">
    <location>
        <begin position="172"/>
        <end position="194"/>
    </location>
</feature>
<reference evidence="10" key="2">
    <citation type="submission" date="2020-09" db="EMBL/GenBank/DDBJ databases">
        <authorList>
            <person name="Sun Q."/>
            <person name="Ohkuma M."/>
        </authorList>
    </citation>
    <scope>NUCLEOTIDE SEQUENCE</scope>
    <source>
        <strain evidence="10">JCM 3091</strain>
    </source>
</reference>
<keyword evidence="4 7" id="KW-0812">Transmembrane</keyword>
<sequence length="300" mass="30039">MISRIRRLAAEAGGVPDHVRRRVLCRLLPLLAAVAALGVAATQLPLGEIRTAVSGLGPGAPIVTIVLGAALISVLVPRTAVSMACGALFGTLAGFGCAMAAAMAAAVGTYLLGRWAGRGLLGAKLGGRMHRLDGWLARQGVLAVVVTRLLPLSPYGLVGYAYGTTTVRVRHYLLGTLLGAVPSSISYATLGAAVVSPGSLSPVAAVPAVCGMAISTFAAWHWRRKARAARLAAGRAGGPPRPTPAGRPAAAPRSAPAGRTAPGTRGTPGNRPAPVRGTGPRQPLRGRAAGTAVAPAAAAA</sequence>